<dbReference type="EMBL" id="OZ034834">
    <property type="protein sequence ID" value="CAL1676108.1"/>
    <property type="molecule type" value="Genomic_DNA"/>
</dbReference>
<name>A0AAV2N8Q1_9HYME</name>
<reference evidence="1" key="1">
    <citation type="submission" date="2024-04" db="EMBL/GenBank/DDBJ databases">
        <authorList>
            <consortium name="Molecular Ecology Group"/>
        </authorList>
    </citation>
    <scope>NUCLEOTIDE SEQUENCE</scope>
</reference>
<gene>
    <name evidence="1" type="ORF">LPLAT_LOCUS2349</name>
</gene>
<evidence type="ECO:0000313" key="1">
    <source>
        <dbReference type="EMBL" id="CAL1676108.1"/>
    </source>
</evidence>
<keyword evidence="2" id="KW-1185">Reference proteome</keyword>
<protein>
    <submittedName>
        <fullName evidence="1">Uncharacterized protein</fullName>
    </submittedName>
</protein>
<evidence type="ECO:0000313" key="2">
    <source>
        <dbReference type="Proteomes" id="UP001497644"/>
    </source>
</evidence>
<organism evidence="1 2">
    <name type="scientific">Lasius platythorax</name>
    <dbReference type="NCBI Taxonomy" id="488582"/>
    <lineage>
        <taxon>Eukaryota</taxon>
        <taxon>Metazoa</taxon>
        <taxon>Ecdysozoa</taxon>
        <taxon>Arthropoda</taxon>
        <taxon>Hexapoda</taxon>
        <taxon>Insecta</taxon>
        <taxon>Pterygota</taxon>
        <taxon>Neoptera</taxon>
        <taxon>Endopterygota</taxon>
        <taxon>Hymenoptera</taxon>
        <taxon>Apocrita</taxon>
        <taxon>Aculeata</taxon>
        <taxon>Formicoidea</taxon>
        <taxon>Formicidae</taxon>
        <taxon>Formicinae</taxon>
        <taxon>Lasius</taxon>
        <taxon>Lasius</taxon>
    </lineage>
</organism>
<dbReference type="AlphaFoldDB" id="A0AAV2N8Q1"/>
<accession>A0AAV2N8Q1</accession>
<sequence>MKSNHVASDKSTRRATVGRSRWQFSIVLPVSRSITLFQSSTRAQSDERRSVRTSEGQCGIARQSASTRWTLHANSLVSPIQSALGVTFLDSHLPIHTLWIPVS</sequence>
<proteinExistence type="predicted"/>
<dbReference type="Proteomes" id="UP001497644">
    <property type="component" value="Chromosome 11"/>
</dbReference>